<dbReference type="InterPro" id="IPR023796">
    <property type="entry name" value="Serpin_dom"/>
</dbReference>
<sequence length="73" mass="8130">MDCWHHRNGLRHIIRCTQVEKCTVSEEGTEAAAATGVVMLTKCLVIGPDFFADHPFVYGIFRGGEPIFVGQYC</sequence>
<protein>
    <recommendedName>
        <fullName evidence="1">Serpin domain-containing protein</fullName>
    </recommendedName>
</protein>
<evidence type="ECO:0000313" key="2">
    <source>
        <dbReference type="EMBL" id="KIH56343.1"/>
    </source>
</evidence>
<dbReference type="InterPro" id="IPR036186">
    <property type="entry name" value="Serpin_sf"/>
</dbReference>
<proteinExistence type="predicted"/>
<dbReference type="Pfam" id="PF00079">
    <property type="entry name" value="Serpin"/>
    <property type="match status" value="1"/>
</dbReference>
<gene>
    <name evidence="2" type="ORF">ANCDUO_13476</name>
</gene>
<dbReference type="OrthoDB" id="5870562at2759"/>
<dbReference type="InterPro" id="IPR042185">
    <property type="entry name" value="Serpin_sf_2"/>
</dbReference>
<dbReference type="Proteomes" id="UP000054047">
    <property type="component" value="Unassembled WGS sequence"/>
</dbReference>
<evidence type="ECO:0000313" key="3">
    <source>
        <dbReference type="Proteomes" id="UP000054047"/>
    </source>
</evidence>
<keyword evidence="3" id="KW-1185">Reference proteome</keyword>
<accession>A0A0C2CIV0</accession>
<dbReference type="SUPFAM" id="SSF56574">
    <property type="entry name" value="Serpins"/>
    <property type="match status" value="1"/>
</dbReference>
<dbReference type="MEROPS" id="I04.067"/>
<dbReference type="AlphaFoldDB" id="A0A0C2CIV0"/>
<dbReference type="EMBL" id="KN735883">
    <property type="protein sequence ID" value="KIH56343.1"/>
    <property type="molecule type" value="Genomic_DNA"/>
</dbReference>
<dbReference type="Gene3D" id="2.30.39.10">
    <property type="entry name" value="Alpha-1-antitrypsin, domain 1"/>
    <property type="match status" value="1"/>
</dbReference>
<feature type="domain" description="Serpin" evidence="1">
    <location>
        <begin position="23"/>
        <end position="72"/>
    </location>
</feature>
<evidence type="ECO:0000259" key="1">
    <source>
        <dbReference type="Pfam" id="PF00079"/>
    </source>
</evidence>
<reference evidence="2 3" key="1">
    <citation type="submission" date="2013-12" db="EMBL/GenBank/DDBJ databases">
        <title>Draft genome of the parsitic nematode Ancylostoma duodenale.</title>
        <authorList>
            <person name="Mitreva M."/>
        </authorList>
    </citation>
    <scope>NUCLEOTIDE SEQUENCE [LARGE SCALE GENOMIC DNA]</scope>
    <source>
        <strain evidence="2 3">Zhejiang</strain>
    </source>
</reference>
<organism evidence="2 3">
    <name type="scientific">Ancylostoma duodenale</name>
    <dbReference type="NCBI Taxonomy" id="51022"/>
    <lineage>
        <taxon>Eukaryota</taxon>
        <taxon>Metazoa</taxon>
        <taxon>Ecdysozoa</taxon>
        <taxon>Nematoda</taxon>
        <taxon>Chromadorea</taxon>
        <taxon>Rhabditida</taxon>
        <taxon>Rhabditina</taxon>
        <taxon>Rhabditomorpha</taxon>
        <taxon>Strongyloidea</taxon>
        <taxon>Ancylostomatidae</taxon>
        <taxon>Ancylostomatinae</taxon>
        <taxon>Ancylostoma</taxon>
    </lineage>
</organism>
<name>A0A0C2CIV0_9BILA</name>